<feature type="binding site" evidence="5">
    <location>
        <begin position="85"/>
        <end position="86"/>
    </location>
    <ligand>
        <name>NADPH</name>
        <dbReference type="ChEBI" id="CHEBI:57783"/>
    </ligand>
</feature>
<comment type="catalytic activity">
    <reaction evidence="5">
        <text>7-aminomethyl-7-carbaguanine + 2 NADP(+) = 7-cyano-7-carbaguanine + 2 NADPH + 3 H(+)</text>
        <dbReference type="Rhea" id="RHEA:13409"/>
        <dbReference type="ChEBI" id="CHEBI:15378"/>
        <dbReference type="ChEBI" id="CHEBI:45075"/>
        <dbReference type="ChEBI" id="CHEBI:57783"/>
        <dbReference type="ChEBI" id="CHEBI:58349"/>
        <dbReference type="ChEBI" id="CHEBI:58703"/>
        <dbReference type="EC" id="1.7.1.13"/>
    </reaction>
</comment>
<organism evidence="7 8">
    <name type="scientific">Gilvimarinus japonicus</name>
    <dbReference type="NCBI Taxonomy" id="1796469"/>
    <lineage>
        <taxon>Bacteria</taxon>
        <taxon>Pseudomonadati</taxon>
        <taxon>Pseudomonadota</taxon>
        <taxon>Gammaproteobacteria</taxon>
        <taxon>Cellvibrionales</taxon>
        <taxon>Cellvibrionaceae</taxon>
        <taxon>Gilvimarinus</taxon>
    </lineage>
</organism>
<dbReference type="EMBL" id="JBHRTL010000031">
    <property type="protein sequence ID" value="MFC3156907.1"/>
    <property type="molecule type" value="Genomic_DNA"/>
</dbReference>
<dbReference type="Pfam" id="PF14819">
    <property type="entry name" value="QueF_N"/>
    <property type="match status" value="1"/>
</dbReference>
<dbReference type="HAMAP" id="MF_00817">
    <property type="entry name" value="QueF_type2"/>
    <property type="match status" value="1"/>
</dbReference>
<evidence type="ECO:0000256" key="1">
    <source>
        <dbReference type="ARBA" id="ARBA00022490"/>
    </source>
</evidence>
<comment type="subunit">
    <text evidence="5">Homodimer.</text>
</comment>
<keyword evidence="2 5" id="KW-0671">Queuosine biosynthesis</keyword>
<feature type="active site" description="Thioimide intermediate" evidence="5">
    <location>
        <position position="188"/>
    </location>
</feature>
<feature type="binding site" evidence="5">
    <location>
        <begin position="83"/>
        <end position="85"/>
    </location>
    <ligand>
        <name>substrate</name>
    </ligand>
</feature>
<dbReference type="SUPFAM" id="SSF55620">
    <property type="entry name" value="Tetrahydrobiopterin biosynthesis enzymes-like"/>
    <property type="match status" value="1"/>
</dbReference>
<comment type="function">
    <text evidence="5">Catalyzes the NADPH-dependent reduction of 7-cyano-7-deazaguanine (preQ0) to 7-aminomethyl-7-deazaguanine (preQ1).</text>
</comment>
<proteinExistence type="inferred from homology"/>
<comment type="pathway">
    <text evidence="5">tRNA modification; tRNA-queuosine biosynthesis.</text>
</comment>
<dbReference type="NCBIfam" id="TIGR03138">
    <property type="entry name" value="QueF"/>
    <property type="match status" value="1"/>
</dbReference>
<evidence type="ECO:0000313" key="7">
    <source>
        <dbReference type="EMBL" id="MFC3156907.1"/>
    </source>
</evidence>
<dbReference type="GO" id="GO:0033739">
    <property type="term" value="F:preQ1 synthase activity"/>
    <property type="evidence" value="ECO:0007669"/>
    <property type="project" value="UniProtKB-EC"/>
</dbReference>
<keyword evidence="4 5" id="KW-0560">Oxidoreductase</keyword>
<feature type="domain" description="NADPH-dependent 7-cyano-7-deazaguanine reductase N-terminal" evidence="6">
    <location>
        <begin position="16"/>
        <end position="125"/>
    </location>
</feature>
<protein>
    <recommendedName>
        <fullName evidence="5">NADPH-dependent 7-cyano-7-deazaguanine reductase</fullName>
        <ecNumber evidence="5">1.7.1.13</ecNumber>
    </recommendedName>
    <alternativeName>
        <fullName evidence="5">7-cyano-7-carbaguanine reductase</fullName>
    </alternativeName>
    <alternativeName>
        <fullName evidence="5">NADPH-dependent nitrile oxidoreductase</fullName>
    </alternativeName>
    <alternativeName>
        <fullName evidence="5">PreQ(0) reductase</fullName>
    </alternativeName>
</protein>
<dbReference type="Proteomes" id="UP001595548">
    <property type="component" value="Unassembled WGS sequence"/>
</dbReference>
<sequence length="281" mass="30824">MNRTVDESPLGKTSAYISEYDAGLLYPIARAESRRALGISAGALPFYGVDVWTGYELSWLNDKGLPQVALIEFTLPCDSPNIVESKSIKLYLNSFNQTRVASVAAIQALLTNDLSAAAGAAVDVAVTPLSGVEVALQASFSAAPFAAESLDGQDIEVDCYHPKPEYLTVKGERVVARAWHSDLLKTNCPVTGQPDWASVLIAYEGAEIDPAGLLRYIVSFREHQDFHEHCVERMFCDLTERCAPQKLEVYARYTRRGGLDINPYRASVSGRVPNPVRLVRQ</sequence>
<dbReference type="PANTHER" id="PTHR34354">
    <property type="entry name" value="NADPH-DEPENDENT 7-CYANO-7-DEAZAGUANINE REDUCTASE"/>
    <property type="match status" value="1"/>
</dbReference>
<feature type="binding site" evidence="5">
    <location>
        <begin position="256"/>
        <end position="257"/>
    </location>
    <ligand>
        <name>NADPH</name>
        <dbReference type="ChEBI" id="CHEBI:57783"/>
    </ligand>
</feature>
<accession>A0ABV7HZ00</accession>
<keyword evidence="1 5" id="KW-0963">Cytoplasm</keyword>
<dbReference type="InterPro" id="IPR029139">
    <property type="entry name" value="QueF_N"/>
</dbReference>
<keyword evidence="3 5" id="KW-0521">NADP</keyword>
<dbReference type="InterPro" id="IPR050084">
    <property type="entry name" value="NADPH_dep_7-cyano-7-deazaG_red"/>
</dbReference>
<evidence type="ECO:0000256" key="3">
    <source>
        <dbReference type="ARBA" id="ARBA00022857"/>
    </source>
</evidence>
<gene>
    <name evidence="5 7" type="primary">queF</name>
    <name evidence="7" type="ORF">ACFOEB_16975</name>
</gene>
<feature type="binding site" evidence="5">
    <location>
        <begin position="227"/>
        <end position="228"/>
    </location>
    <ligand>
        <name>substrate</name>
    </ligand>
</feature>
<feature type="active site" description="Proton donor" evidence="5">
    <location>
        <position position="195"/>
    </location>
</feature>
<dbReference type="InterPro" id="IPR029500">
    <property type="entry name" value="QueF"/>
</dbReference>
<dbReference type="Pfam" id="PF14489">
    <property type="entry name" value="QueF"/>
    <property type="match status" value="1"/>
</dbReference>
<comment type="similarity">
    <text evidence="5">Belongs to the GTP cyclohydrolase I family. QueF type 2 subfamily.</text>
</comment>
<dbReference type="RefSeq" id="WP_382418375.1">
    <property type="nucleotide sequence ID" value="NZ_AP031500.1"/>
</dbReference>
<reference evidence="8" key="1">
    <citation type="journal article" date="2019" name="Int. J. Syst. Evol. Microbiol.">
        <title>The Global Catalogue of Microorganisms (GCM) 10K type strain sequencing project: providing services to taxonomists for standard genome sequencing and annotation.</title>
        <authorList>
            <consortium name="The Broad Institute Genomics Platform"/>
            <consortium name="The Broad Institute Genome Sequencing Center for Infectious Disease"/>
            <person name="Wu L."/>
            <person name="Ma J."/>
        </authorList>
    </citation>
    <scope>NUCLEOTIDE SEQUENCE [LARGE SCALE GENOMIC DNA]</scope>
    <source>
        <strain evidence="8">KCTC 52141</strain>
    </source>
</reference>
<dbReference type="InterPro" id="IPR043133">
    <property type="entry name" value="GTP-CH-I_C/QueF"/>
</dbReference>
<evidence type="ECO:0000256" key="5">
    <source>
        <dbReference type="HAMAP-Rule" id="MF_00817"/>
    </source>
</evidence>
<evidence type="ECO:0000313" key="8">
    <source>
        <dbReference type="Proteomes" id="UP001595548"/>
    </source>
</evidence>
<evidence type="ECO:0000259" key="6">
    <source>
        <dbReference type="Pfam" id="PF14819"/>
    </source>
</evidence>
<dbReference type="PANTHER" id="PTHR34354:SF1">
    <property type="entry name" value="NADPH-DEPENDENT 7-CYANO-7-DEAZAGUANINE REDUCTASE"/>
    <property type="match status" value="1"/>
</dbReference>
<comment type="subcellular location">
    <subcellularLocation>
        <location evidence="5">Cytoplasm</location>
    </subcellularLocation>
</comment>
<comment type="caution">
    <text evidence="7">The sequence shown here is derived from an EMBL/GenBank/DDBJ whole genome shotgun (WGS) entry which is preliminary data.</text>
</comment>
<dbReference type="EC" id="1.7.1.13" evidence="5"/>
<evidence type="ECO:0000256" key="4">
    <source>
        <dbReference type="ARBA" id="ARBA00023002"/>
    </source>
</evidence>
<dbReference type="PIRSF" id="PIRSF004750">
    <property type="entry name" value="Nitrile_oxidored_YqcD_prd"/>
    <property type="match status" value="1"/>
</dbReference>
<keyword evidence="8" id="KW-1185">Reference proteome</keyword>
<evidence type="ECO:0000256" key="2">
    <source>
        <dbReference type="ARBA" id="ARBA00022785"/>
    </source>
</evidence>
<dbReference type="Gene3D" id="3.30.1130.10">
    <property type="match status" value="2"/>
</dbReference>
<name>A0ABV7HZ00_9GAMM</name>
<dbReference type="InterPro" id="IPR016428">
    <property type="entry name" value="QueF_type2"/>
</dbReference>